<sequence length="617" mass="70407">MHFRELRWKFIKRFFWRFSRSLQWKLVSIFISITLALMIIMWLFLIDSIESTYFQSFKTSIESGLNKWEYKNNPSAGKEQVTEDLVNRNSAILIFYAGEDRTYAIVDSDNLEPEDIVFYDSRYKDNNRRSAYLEDLLKSKNFVTALSGETGDKEILMHTGDGTAFYDYAWTNGNYILYFRYYRQDLGNTIDNLNIDLLKSSIIAIILSLLIGYLLSKTITIPIIKVMHKAQKVAGGDFDQLVDVKSDDEIGKLTKTFNFMAKELKQKIIGISSEKSKIETILKYMADGVIAFNMSGEVIHSNPASLRMLGIKDASFTFYEFAKSYSLDISIEGLLEAESSTTRETNIRTMNKIIKIYFALFTDEENKAEGIIIVLQDITEQQRLEEMRKEFVANVSHELRTPLTSIKSYAETLLDGEYKNGEIAEKFLGVINSEADRMTRLVKDLLQLSSLDNQKVHWNMKNIKLIEIVKNCVNKMSIDAKNKEQSLEFFVEEDPGELYADRDRIEQVVINIISNAIKYTPAKGIITVSVGVNENMAFIKVADTGIGISQEDLKRVFERFYRVDKARSREMGGTGLGLAIAKEIVEAHGGTISISSELGAGTVVVVNLKMLYEVRHE</sequence>
<evidence type="ECO:0000256" key="6">
    <source>
        <dbReference type="ARBA" id="ARBA00022777"/>
    </source>
</evidence>
<dbReference type="eggNOG" id="COG5002">
    <property type="taxonomic scope" value="Bacteria"/>
</dbReference>
<dbReference type="CDD" id="cd06225">
    <property type="entry name" value="HAMP"/>
    <property type="match status" value="1"/>
</dbReference>
<proteinExistence type="predicted"/>
<dbReference type="InterPro" id="IPR003661">
    <property type="entry name" value="HisK_dim/P_dom"/>
</dbReference>
<dbReference type="InterPro" id="IPR035965">
    <property type="entry name" value="PAS-like_dom_sf"/>
</dbReference>
<evidence type="ECO:0000256" key="1">
    <source>
        <dbReference type="ARBA" id="ARBA00000085"/>
    </source>
</evidence>
<name>A0A0L6JUV0_9FIRM</name>
<dbReference type="RefSeq" id="WP_036935199.1">
    <property type="nucleotide sequence ID" value="NZ_LGTC01000001.1"/>
</dbReference>
<organism evidence="13 14">
    <name type="scientific">Pseudobacteroides cellulosolvens ATCC 35603 = DSM 2933</name>
    <dbReference type="NCBI Taxonomy" id="398512"/>
    <lineage>
        <taxon>Bacteria</taxon>
        <taxon>Bacillati</taxon>
        <taxon>Bacillota</taxon>
        <taxon>Clostridia</taxon>
        <taxon>Eubacteriales</taxon>
        <taxon>Oscillospiraceae</taxon>
        <taxon>Pseudobacteroides</taxon>
    </lineage>
</organism>
<dbReference type="SUPFAM" id="SSF55874">
    <property type="entry name" value="ATPase domain of HSP90 chaperone/DNA topoisomerase II/histidine kinase"/>
    <property type="match status" value="1"/>
</dbReference>
<dbReference type="PRINTS" id="PR00344">
    <property type="entry name" value="BCTRLSENSOR"/>
</dbReference>
<evidence type="ECO:0000259" key="10">
    <source>
        <dbReference type="PROSITE" id="PS50109"/>
    </source>
</evidence>
<keyword evidence="5" id="KW-0808">Transferase</keyword>
<dbReference type="GO" id="GO:0016036">
    <property type="term" value="P:cellular response to phosphate starvation"/>
    <property type="evidence" value="ECO:0007669"/>
    <property type="project" value="TreeGrafter"/>
</dbReference>
<dbReference type="Gene3D" id="3.30.450.20">
    <property type="entry name" value="PAS domain"/>
    <property type="match status" value="1"/>
</dbReference>
<dbReference type="Pfam" id="PF00512">
    <property type="entry name" value="HisKA"/>
    <property type="match status" value="1"/>
</dbReference>
<dbReference type="InterPro" id="IPR005467">
    <property type="entry name" value="His_kinase_dom"/>
</dbReference>
<dbReference type="AlphaFoldDB" id="A0A0L6JUV0"/>
<keyword evidence="14" id="KW-1185">Reference proteome</keyword>
<dbReference type="PATRIC" id="fig|398512.5.peg.5149"/>
<feature type="domain" description="Histidine kinase" evidence="10">
    <location>
        <begin position="394"/>
        <end position="612"/>
    </location>
</feature>
<dbReference type="Proteomes" id="UP000036923">
    <property type="component" value="Unassembled WGS sequence"/>
</dbReference>
<dbReference type="InterPro" id="IPR000014">
    <property type="entry name" value="PAS"/>
</dbReference>
<feature type="domain" description="PAS" evidence="11">
    <location>
        <begin position="274"/>
        <end position="311"/>
    </location>
</feature>
<dbReference type="Gene3D" id="6.10.340.10">
    <property type="match status" value="1"/>
</dbReference>
<evidence type="ECO:0000256" key="8">
    <source>
        <dbReference type="ARBA" id="ARBA00023136"/>
    </source>
</evidence>
<dbReference type="CDD" id="cd00075">
    <property type="entry name" value="HATPase"/>
    <property type="match status" value="1"/>
</dbReference>
<dbReference type="EC" id="2.7.13.3" evidence="3"/>
<dbReference type="FunFam" id="3.30.565.10:FF:000006">
    <property type="entry name" value="Sensor histidine kinase WalK"/>
    <property type="match status" value="1"/>
</dbReference>
<dbReference type="InterPro" id="IPR003594">
    <property type="entry name" value="HATPase_dom"/>
</dbReference>
<dbReference type="Gene3D" id="1.10.287.130">
    <property type="match status" value="1"/>
</dbReference>
<comment type="catalytic activity">
    <reaction evidence="1">
        <text>ATP + protein L-histidine = ADP + protein N-phospho-L-histidine.</text>
        <dbReference type="EC" id="2.7.13.3"/>
    </reaction>
</comment>
<evidence type="ECO:0000256" key="7">
    <source>
        <dbReference type="ARBA" id="ARBA00023012"/>
    </source>
</evidence>
<dbReference type="Pfam" id="PF02518">
    <property type="entry name" value="HATPase_c"/>
    <property type="match status" value="1"/>
</dbReference>
<evidence type="ECO:0000256" key="3">
    <source>
        <dbReference type="ARBA" id="ARBA00012438"/>
    </source>
</evidence>
<dbReference type="SMART" id="SM00387">
    <property type="entry name" value="HATPase_c"/>
    <property type="match status" value="1"/>
</dbReference>
<dbReference type="PANTHER" id="PTHR45453">
    <property type="entry name" value="PHOSPHATE REGULON SENSOR PROTEIN PHOR"/>
    <property type="match status" value="1"/>
</dbReference>
<feature type="domain" description="HAMP" evidence="12">
    <location>
        <begin position="217"/>
        <end position="269"/>
    </location>
</feature>
<evidence type="ECO:0000256" key="9">
    <source>
        <dbReference type="SAM" id="Phobius"/>
    </source>
</evidence>
<dbReference type="CDD" id="cd00082">
    <property type="entry name" value="HisKA"/>
    <property type="match status" value="1"/>
</dbReference>
<keyword evidence="6 13" id="KW-0418">Kinase</keyword>
<dbReference type="SMART" id="SM00388">
    <property type="entry name" value="HisKA"/>
    <property type="match status" value="1"/>
</dbReference>
<protein>
    <recommendedName>
        <fullName evidence="3">histidine kinase</fullName>
        <ecNumber evidence="3">2.7.13.3</ecNumber>
    </recommendedName>
</protein>
<dbReference type="SMART" id="SM00304">
    <property type="entry name" value="HAMP"/>
    <property type="match status" value="1"/>
</dbReference>
<evidence type="ECO:0000313" key="13">
    <source>
        <dbReference type="EMBL" id="KNY29636.1"/>
    </source>
</evidence>
<dbReference type="FunFam" id="1.10.287.130:FF:000001">
    <property type="entry name" value="Two-component sensor histidine kinase"/>
    <property type="match status" value="1"/>
</dbReference>
<evidence type="ECO:0000259" key="11">
    <source>
        <dbReference type="PROSITE" id="PS50112"/>
    </source>
</evidence>
<dbReference type="InterPro" id="IPR036097">
    <property type="entry name" value="HisK_dim/P_sf"/>
</dbReference>
<dbReference type="STRING" id="398512.Bccel_4910"/>
<dbReference type="GO" id="GO:0005886">
    <property type="term" value="C:plasma membrane"/>
    <property type="evidence" value="ECO:0007669"/>
    <property type="project" value="TreeGrafter"/>
</dbReference>
<dbReference type="SUPFAM" id="SSF47384">
    <property type="entry name" value="Homodimeric domain of signal transducing histidine kinase"/>
    <property type="match status" value="1"/>
</dbReference>
<dbReference type="PROSITE" id="PS50885">
    <property type="entry name" value="HAMP"/>
    <property type="match status" value="1"/>
</dbReference>
<feature type="transmembrane region" description="Helical" evidence="9">
    <location>
        <begin position="21"/>
        <end position="45"/>
    </location>
</feature>
<dbReference type="PROSITE" id="PS50109">
    <property type="entry name" value="HIS_KIN"/>
    <property type="match status" value="1"/>
</dbReference>
<evidence type="ECO:0000313" key="14">
    <source>
        <dbReference type="Proteomes" id="UP000036923"/>
    </source>
</evidence>
<dbReference type="InterPro" id="IPR004358">
    <property type="entry name" value="Sig_transdc_His_kin-like_C"/>
</dbReference>
<reference evidence="14" key="1">
    <citation type="submission" date="2015-07" db="EMBL/GenBank/DDBJ databases">
        <title>Near-Complete Genome Sequence of the Cellulolytic Bacterium Bacteroides (Pseudobacteroides) cellulosolvens ATCC 35603.</title>
        <authorList>
            <person name="Dassa B."/>
            <person name="Utturkar S.M."/>
            <person name="Klingeman D.M."/>
            <person name="Hurt R.A."/>
            <person name="Keller M."/>
            <person name="Xu J."/>
            <person name="Reddy Y.H.K."/>
            <person name="Borovok I."/>
            <person name="Grinberg I.R."/>
            <person name="Lamed R."/>
            <person name="Zhivin O."/>
            <person name="Bayer E.A."/>
            <person name="Brown S.D."/>
        </authorList>
    </citation>
    <scope>NUCLEOTIDE SEQUENCE [LARGE SCALE GENOMIC DNA]</scope>
    <source>
        <strain evidence="14">DSM 2933</strain>
    </source>
</reference>
<dbReference type="EMBL" id="LGTC01000001">
    <property type="protein sequence ID" value="KNY29636.1"/>
    <property type="molecule type" value="Genomic_DNA"/>
</dbReference>
<comment type="subcellular location">
    <subcellularLocation>
        <location evidence="2">Membrane</location>
    </subcellularLocation>
</comment>
<evidence type="ECO:0000256" key="2">
    <source>
        <dbReference type="ARBA" id="ARBA00004370"/>
    </source>
</evidence>
<dbReference type="Pfam" id="PF00672">
    <property type="entry name" value="HAMP"/>
    <property type="match status" value="1"/>
</dbReference>
<dbReference type="SUPFAM" id="SSF55785">
    <property type="entry name" value="PYP-like sensor domain (PAS domain)"/>
    <property type="match status" value="1"/>
</dbReference>
<dbReference type="SUPFAM" id="SSF158472">
    <property type="entry name" value="HAMP domain-like"/>
    <property type="match status" value="1"/>
</dbReference>
<keyword evidence="7" id="KW-0902">Two-component regulatory system</keyword>
<dbReference type="OrthoDB" id="9813151at2"/>
<dbReference type="InterPro" id="IPR050351">
    <property type="entry name" value="BphY/WalK/GraS-like"/>
</dbReference>
<evidence type="ECO:0000256" key="4">
    <source>
        <dbReference type="ARBA" id="ARBA00022553"/>
    </source>
</evidence>
<keyword evidence="9" id="KW-1133">Transmembrane helix</keyword>
<dbReference type="GO" id="GO:0000155">
    <property type="term" value="F:phosphorelay sensor kinase activity"/>
    <property type="evidence" value="ECO:0007669"/>
    <property type="project" value="InterPro"/>
</dbReference>
<accession>A0A0L6JUV0</accession>
<keyword evidence="8 9" id="KW-0472">Membrane</keyword>
<gene>
    <name evidence="13" type="ORF">Bccel_4910</name>
</gene>
<dbReference type="Gene3D" id="3.30.565.10">
    <property type="entry name" value="Histidine kinase-like ATPase, C-terminal domain"/>
    <property type="match status" value="1"/>
</dbReference>
<keyword evidence="4" id="KW-0597">Phosphoprotein</keyword>
<dbReference type="InterPro" id="IPR036890">
    <property type="entry name" value="HATPase_C_sf"/>
</dbReference>
<evidence type="ECO:0000256" key="5">
    <source>
        <dbReference type="ARBA" id="ARBA00022679"/>
    </source>
</evidence>
<keyword evidence="9" id="KW-0812">Transmembrane</keyword>
<dbReference type="PROSITE" id="PS50112">
    <property type="entry name" value="PAS"/>
    <property type="match status" value="1"/>
</dbReference>
<dbReference type="PANTHER" id="PTHR45453:SF1">
    <property type="entry name" value="PHOSPHATE REGULON SENSOR PROTEIN PHOR"/>
    <property type="match status" value="1"/>
</dbReference>
<dbReference type="GO" id="GO:0004721">
    <property type="term" value="F:phosphoprotein phosphatase activity"/>
    <property type="evidence" value="ECO:0007669"/>
    <property type="project" value="TreeGrafter"/>
</dbReference>
<comment type="caution">
    <text evidence="13">The sequence shown here is derived from an EMBL/GenBank/DDBJ whole genome shotgun (WGS) entry which is preliminary data.</text>
</comment>
<evidence type="ECO:0000259" key="12">
    <source>
        <dbReference type="PROSITE" id="PS50885"/>
    </source>
</evidence>
<dbReference type="InterPro" id="IPR003660">
    <property type="entry name" value="HAMP_dom"/>
</dbReference>